<dbReference type="OMA" id="PLCKHHY"/>
<feature type="region of interest" description="Disordered" evidence="5">
    <location>
        <begin position="75"/>
        <end position="98"/>
    </location>
</feature>
<reference evidence="8 9" key="1">
    <citation type="journal article" date="2014" name="Nat. Commun.">
        <title>Klebsormidium flaccidum genome reveals primary factors for plant terrestrial adaptation.</title>
        <authorList>
            <person name="Hori K."/>
            <person name="Maruyama F."/>
            <person name="Fujisawa T."/>
            <person name="Togashi T."/>
            <person name="Yamamoto N."/>
            <person name="Seo M."/>
            <person name="Sato S."/>
            <person name="Yamada T."/>
            <person name="Mori H."/>
            <person name="Tajima N."/>
            <person name="Moriyama T."/>
            <person name="Ikeuchi M."/>
            <person name="Watanabe M."/>
            <person name="Wada H."/>
            <person name="Kobayashi K."/>
            <person name="Saito M."/>
            <person name="Masuda T."/>
            <person name="Sasaki-Sekimoto Y."/>
            <person name="Mashiguchi K."/>
            <person name="Awai K."/>
            <person name="Shimojima M."/>
            <person name="Masuda S."/>
            <person name="Iwai M."/>
            <person name="Nobusawa T."/>
            <person name="Narise T."/>
            <person name="Kondo S."/>
            <person name="Saito H."/>
            <person name="Sato R."/>
            <person name="Murakawa M."/>
            <person name="Ihara Y."/>
            <person name="Oshima-Yamada Y."/>
            <person name="Ohtaka K."/>
            <person name="Satoh M."/>
            <person name="Sonobe K."/>
            <person name="Ishii M."/>
            <person name="Ohtani R."/>
            <person name="Kanamori-Sato M."/>
            <person name="Honoki R."/>
            <person name="Miyazaki D."/>
            <person name="Mochizuki H."/>
            <person name="Umetsu J."/>
            <person name="Higashi K."/>
            <person name="Shibata D."/>
            <person name="Kamiya Y."/>
            <person name="Sato N."/>
            <person name="Nakamura Y."/>
            <person name="Tabata S."/>
            <person name="Ida S."/>
            <person name="Kurokawa K."/>
            <person name="Ohta H."/>
        </authorList>
    </citation>
    <scope>NUCLEOTIDE SEQUENCE [LARGE SCALE GENOMIC DNA]</scope>
    <source>
        <strain evidence="8 9">NIES-2285</strain>
    </source>
</reference>
<keyword evidence="9" id="KW-1185">Reference proteome</keyword>
<evidence type="ECO:0000313" key="8">
    <source>
        <dbReference type="EMBL" id="GAQ82297.1"/>
    </source>
</evidence>
<comment type="similarity">
    <text evidence="1">Belongs to the SEC10 family.</text>
</comment>
<feature type="compositionally biased region" description="Low complexity" evidence="5">
    <location>
        <begin position="77"/>
        <end position="87"/>
    </location>
</feature>
<dbReference type="GO" id="GO:0000145">
    <property type="term" value="C:exocyst"/>
    <property type="evidence" value="ECO:0000318"/>
    <property type="project" value="GO_Central"/>
</dbReference>
<dbReference type="PANTHER" id="PTHR12100">
    <property type="entry name" value="SEC10"/>
    <property type="match status" value="1"/>
</dbReference>
<dbReference type="Pfam" id="PF20667">
    <property type="entry name" value="Sec10_N"/>
    <property type="match status" value="1"/>
</dbReference>
<dbReference type="GO" id="GO:0006893">
    <property type="term" value="P:Golgi to plasma membrane transport"/>
    <property type="evidence" value="ECO:0000318"/>
    <property type="project" value="GO_Central"/>
</dbReference>
<evidence type="ECO:0000256" key="5">
    <source>
        <dbReference type="SAM" id="MobiDB-lite"/>
    </source>
</evidence>
<feature type="compositionally biased region" description="Polar residues" evidence="5">
    <location>
        <begin position="1"/>
        <end position="10"/>
    </location>
</feature>
<protein>
    <submittedName>
        <fullName evidence="8">Exocyst complex component sec10</fullName>
    </submittedName>
</protein>
<evidence type="ECO:0000256" key="1">
    <source>
        <dbReference type="ARBA" id="ARBA00006572"/>
    </source>
</evidence>
<evidence type="ECO:0000256" key="4">
    <source>
        <dbReference type="ARBA" id="ARBA00023054"/>
    </source>
</evidence>
<sequence length="837" mass="88090">MASARRSFTPSPDGAGPSATPPRRRERDRPARSSRTSSTGSLPLLLDAADFKGTFSFDAFFSSLVGDILPPLPPDSAEGALDGAAPPGAGGDAGVSSVRAPSGPAFAEAEALLPVFKDARKELLELKGQVSERVARLAGEVSAREAAQAASLAGLEAGVGALFSSFSRLDNRIAGVGQTAARIGDHLQAADAQKDTALQTIDLIRYLQEFNECLPGDFNDLDPLFTDDARVGEAATVAQKLRTFAEEQTGGSAAGGGKPPPSAGSGLEAAVGNLQEYCNELENRLLVRFDVAAARRELPAMREWATVLGQFNRGSSAMQRYVASRPMFMDVDVMAADVRTATGGGDGGAPARGLAVLYADIVETVKKEAATVEAVFPNPRAVMALLVQRILEQRVVRVLDALLQPPPLPRHSGSGPPTGAAEGTLGYLRTLAAAYERTQELAGQLTRVGCGDLDCEALADSLFSTARDDYLEHEQASLAQLLEAKMAEARAGGGDGAVKKGGPGALSVGVVTDMLRWSEEAGSRCLLLTRDPGQLAWNVKHVFTTTVTQVSQYLREGLERGQETLSDAAAKRERYMIGTSVSRRVAAAAASAAEAAANAGESSVRAFMVAVQRATMGVALLQQHYVTSVARLVLPGEGDAAACSQAMSSAVASAEAAALAGLGACVDTILAEVERLLAAEQKPSDFRPTADGALPDHRPTAACVRVVQYLARIAEAVQGALEGLNKQSFLAKLGSRLHKALLAHIARFTFNPSGGLRLKRDISEYADFVRTFKAHSVDQRFELLGTLVNVFVVAPASLPTLVDGSLRSMHREAERYIQLRDDYKTANIAAKFTATPG</sequence>
<dbReference type="InterPro" id="IPR048625">
    <property type="entry name" value="Sec10_N"/>
</dbReference>
<feature type="domain" description="Exocyst complex component Sec10 N-terminal" evidence="7">
    <location>
        <begin position="112"/>
        <end position="227"/>
    </location>
</feature>
<dbReference type="Pfam" id="PF07393">
    <property type="entry name" value="Sec10_HB"/>
    <property type="match status" value="2"/>
</dbReference>
<dbReference type="STRING" id="105231.A0A1Y1I0I7"/>
<evidence type="ECO:0000256" key="2">
    <source>
        <dbReference type="ARBA" id="ARBA00022448"/>
    </source>
</evidence>
<feature type="domain" description="Exocyst complex component Sec10-like alpha-helical bundle" evidence="6">
    <location>
        <begin position="233"/>
        <end position="488"/>
    </location>
</feature>
<dbReference type="InterPro" id="IPR048627">
    <property type="entry name" value="Sec10_HB"/>
</dbReference>
<keyword evidence="2" id="KW-0813">Transport</keyword>
<accession>A0A1Y1I0I7</accession>
<dbReference type="Proteomes" id="UP000054558">
    <property type="component" value="Unassembled WGS sequence"/>
</dbReference>
<dbReference type="OrthoDB" id="125856at2759"/>
<evidence type="ECO:0000259" key="7">
    <source>
        <dbReference type="Pfam" id="PF20667"/>
    </source>
</evidence>
<dbReference type="InterPro" id="IPR009976">
    <property type="entry name" value="Sec10-like"/>
</dbReference>
<dbReference type="AlphaFoldDB" id="A0A1Y1I0I7"/>
<keyword evidence="4" id="KW-0175">Coiled coil</keyword>
<evidence type="ECO:0000256" key="3">
    <source>
        <dbReference type="ARBA" id="ARBA00022483"/>
    </source>
</evidence>
<dbReference type="GO" id="GO:0006887">
    <property type="term" value="P:exocytosis"/>
    <property type="evidence" value="ECO:0000318"/>
    <property type="project" value="GO_Central"/>
</dbReference>
<feature type="domain" description="Exocyst complex component Sec10-like alpha-helical bundle" evidence="6">
    <location>
        <begin position="500"/>
        <end position="831"/>
    </location>
</feature>
<feature type="region of interest" description="Disordered" evidence="5">
    <location>
        <begin position="1"/>
        <end position="43"/>
    </location>
</feature>
<name>A0A1Y1I0I7_KLENI</name>
<gene>
    <name evidence="8" type="ORF">KFL_001070020</name>
</gene>
<feature type="region of interest" description="Disordered" evidence="5">
    <location>
        <begin position="246"/>
        <end position="267"/>
    </location>
</feature>
<dbReference type="PANTHER" id="PTHR12100:SF0">
    <property type="entry name" value="EXOCYST COMPLEX COMPONENT 5"/>
    <property type="match status" value="1"/>
</dbReference>
<evidence type="ECO:0000259" key="6">
    <source>
        <dbReference type="Pfam" id="PF07393"/>
    </source>
</evidence>
<evidence type="ECO:0000313" key="9">
    <source>
        <dbReference type="Proteomes" id="UP000054558"/>
    </source>
</evidence>
<proteinExistence type="inferred from homology"/>
<keyword evidence="3" id="KW-0268">Exocytosis</keyword>
<dbReference type="EMBL" id="DF237056">
    <property type="protein sequence ID" value="GAQ82297.1"/>
    <property type="molecule type" value="Genomic_DNA"/>
</dbReference>
<organism evidence="8 9">
    <name type="scientific">Klebsormidium nitens</name>
    <name type="common">Green alga</name>
    <name type="synonym">Ulothrix nitens</name>
    <dbReference type="NCBI Taxonomy" id="105231"/>
    <lineage>
        <taxon>Eukaryota</taxon>
        <taxon>Viridiplantae</taxon>
        <taxon>Streptophyta</taxon>
        <taxon>Klebsormidiophyceae</taxon>
        <taxon>Klebsormidiales</taxon>
        <taxon>Klebsormidiaceae</taxon>
        <taxon>Klebsormidium</taxon>
    </lineage>
</organism>